<gene>
    <name evidence="1" type="ORF">E5P55_00710</name>
</gene>
<reference evidence="1 2" key="1">
    <citation type="journal article" date="2020" name="Sci. Rep.">
        <title>Morphology, ultrastructure, genomics, and phylogeny of Euplotes vanleeuwenhoeki sp. nov. and its ultra-reduced endosymbiont Candidatus Pinguicoccus supinus sp. nov.</title>
        <authorList>
            <person name="Serra V."/>
            <person name="Gammuto L."/>
            <person name="Nitla V."/>
            <person name="Castelli M."/>
            <person name="Lanzoni O."/>
            <person name="Sassera D."/>
            <person name="Bandi C."/>
            <person name="Sandeep B.V."/>
            <person name="Verni F."/>
            <person name="Modeo L."/>
            <person name="Petroni G."/>
        </authorList>
    </citation>
    <scope>NUCLEOTIDE SEQUENCE [LARGE SCALE GENOMIC DNA]</scope>
    <source>
        <strain evidence="1 2">KKR18_Esm</strain>
    </source>
</reference>
<dbReference type="SUPFAM" id="SSF116878">
    <property type="entry name" value="TrmE connector domain"/>
    <property type="match status" value="1"/>
</dbReference>
<evidence type="ECO:0000313" key="2">
    <source>
        <dbReference type="Proteomes" id="UP000594451"/>
    </source>
</evidence>
<protein>
    <submittedName>
        <fullName evidence="1">Uncharacterized protein</fullName>
    </submittedName>
</protein>
<dbReference type="InterPro" id="IPR027368">
    <property type="entry name" value="MnmE_dom2"/>
</dbReference>
<dbReference type="AlphaFoldDB" id="A0A7T0FYB2"/>
<dbReference type="Proteomes" id="UP000594451">
    <property type="component" value="Chromosome"/>
</dbReference>
<dbReference type="Gene3D" id="1.20.120.430">
    <property type="entry name" value="tRNA modification GTPase MnmE domain 2"/>
    <property type="match status" value="1"/>
</dbReference>
<accession>A0A7T0FYB2</accession>
<keyword evidence="2" id="KW-1185">Reference proteome</keyword>
<dbReference type="KEGG" id="psup:E5P55_00710"/>
<proteinExistence type="predicted"/>
<name>A0A7T0FYB2_9BACT</name>
<dbReference type="EMBL" id="CP039370">
    <property type="protein sequence ID" value="QPJ58491.1"/>
    <property type="molecule type" value="Genomic_DNA"/>
</dbReference>
<evidence type="ECO:0000313" key="1">
    <source>
        <dbReference type="EMBL" id="QPJ58491.1"/>
    </source>
</evidence>
<organism evidence="1 2">
    <name type="scientific">Candidatus Pinguicoccus supinus</name>
    <dbReference type="NCBI Taxonomy" id="2529394"/>
    <lineage>
        <taxon>Bacteria</taxon>
        <taxon>Pseudomonadati</taxon>
        <taxon>Verrucomicrobiota</taxon>
        <taxon>Candidatus Pinguicoccus</taxon>
    </lineage>
</organism>
<sequence length="103" mass="12187">MKNKKNLLLDLKVIVFKKINKFLKKKLPDNSFFSFDLSTTNYLKKILKKYVSLTCVGEKFLTNFHEKILFVLYSIIKDLKRLNGEYTNKIALNKIFKNFCIGK</sequence>